<accession>X1BVG7</accession>
<comment type="caution">
    <text evidence="2">The sequence shown here is derived from an EMBL/GenBank/DDBJ whole genome shotgun (WGS) entry which is preliminary data.</text>
</comment>
<keyword evidence="1" id="KW-0472">Membrane</keyword>
<keyword evidence="1" id="KW-1133">Transmembrane helix</keyword>
<evidence type="ECO:0000256" key="1">
    <source>
        <dbReference type="SAM" id="Phobius"/>
    </source>
</evidence>
<feature type="transmembrane region" description="Helical" evidence="1">
    <location>
        <begin position="39"/>
        <end position="62"/>
    </location>
</feature>
<feature type="transmembrane region" description="Helical" evidence="1">
    <location>
        <begin position="83"/>
        <end position="103"/>
    </location>
</feature>
<feature type="non-terminal residue" evidence="2">
    <location>
        <position position="111"/>
    </location>
</feature>
<organism evidence="2">
    <name type="scientific">marine sediment metagenome</name>
    <dbReference type="NCBI Taxonomy" id="412755"/>
    <lineage>
        <taxon>unclassified sequences</taxon>
        <taxon>metagenomes</taxon>
        <taxon>ecological metagenomes</taxon>
    </lineage>
</organism>
<reference evidence="2" key="1">
    <citation type="journal article" date="2014" name="Front. Microbiol.">
        <title>High frequency of phylogenetically diverse reductive dehalogenase-homologous genes in deep subseafloor sedimentary metagenomes.</title>
        <authorList>
            <person name="Kawai M."/>
            <person name="Futagami T."/>
            <person name="Toyoda A."/>
            <person name="Takaki Y."/>
            <person name="Nishi S."/>
            <person name="Hori S."/>
            <person name="Arai W."/>
            <person name="Tsubouchi T."/>
            <person name="Morono Y."/>
            <person name="Uchiyama I."/>
            <person name="Ito T."/>
            <person name="Fujiyama A."/>
            <person name="Inagaki F."/>
            <person name="Takami H."/>
        </authorList>
    </citation>
    <scope>NUCLEOTIDE SEQUENCE</scope>
    <source>
        <strain evidence="2">Expedition CK06-06</strain>
    </source>
</reference>
<keyword evidence="1" id="KW-0812">Transmembrane</keyword>
<sequence>MKGNYNLKLKEIYSESLVRDLVLFFFLFILVVAQNWDNILLLLFPLISFGFAIFFKMIYIIKKRSEGENSQIIYNPLGNEKKHANRLVFCSLLQLILLFWFGAESKGEFCS</sequence>
<gene>
    <name evidence="2" type="ORF">S01H4_30481</name>
</gene>
<proteinExistence type="predicted"/>
<protein>
    <submittedName>
        <fullName evidence="2">Uncharacterized protein</fullName>
    </submittedName>
</protein>
<feature type="transmembrane region" description="Helical" evidence="1">
    <location>
        <begin position="12"/>
        <end position="33"/>
    </location>
</feature>
<name>X1BVG7_9ZZZZ</name>
<dbReference type="EMBL" id="BART01015739">
    <property type="protein sequence ID" value="GAG88178.1"/>
    <property type="molecule type" value="Genomic_DNA"/>
</dbReference>
<evidence type="ECO:0000313" key="2">
    <source>
        <dbReference type="EMBL" id="GAG88178.1"/>
    </source>
</evidence>
<dbReference type="AlphaFoldDB" id="X1BVG7"/>